<feature type="transmembrane region" description="Helical" evidence="1">
    <location>
        <begin position="35"/>
        <end position="56"/>
    </location>
</feature>
<evidence type="ECO:0000313" key="3">
    <source>
        <dbReference type="Proteomes" id="UP000503540"/>
    </source>
</evidence>
<keyword evidence="1" id="KW-0812">Transmembrane</keyword>
<protein>
    <submittedName>
        <fullName evidence="2">Uncharacterized protein</fullName>
    </submittedName>
</protein>
<keyword evidence="3" id="KW-1185">Reference proteome</keyword>
<dbReference type="Proteomes" id="UP000503540">
    <property type="component" value="Chromosome"/>
</dbReference>
<dbReference type="KEGG" id="nah:F5544_13235"/>
<reference evidence="2 3" key="1">
    <citation type="journal article" date="2019" name="ACS Chem. Biol.">
        <title>Identification and Mobilization of a Cryptic Antibiotic Biosynthesis Gene Locus from a Human-Pathogenic Nocardia Isolate.</title>
        <authorList>
            <person name="Herisse M."/>
            <person name="Ishida K."/>
            <person name="Porter J.L."/>
            <person name="Howden B."/>
            <person name="Hertweck C."/>
            <person name="Stinear T.P."/>
            <person name="Pidot S.J."/>
        </authorList>
    </citation>
    <scope>NUCLEOTIDE SEQUENCE [LARGE SCALE GENOMIC DNA]</scope>
    <source>
        <strain evidence="2 3">AUSMDU00012717</strain>
    </source>
</reference>
<sequence length="150" mass="15883">MIVIRAVLLLAGLAALAYGLDLFTGFGTADLISIGLWFGAGILLHDAVFAPLAAAVGLAGRGELPARWWPLAATGAVGTVTLVLIAAPVLNRAHAHPDNPTVLDRNYPLGLALAVLLLWTVVIAIGCLRNIRITKRFHTVVRGRRPARRS</sequence>
<proteinExistence type="predicted"/>
<dbReference type="RefSeq" id="WP_174867331.1">
    <property type="nucleotide sequence ID" value="NZ_CP046172.1"/>
</dbReference>
<evidence type="ECO:0000313" key="2">
    <source>
        <dbReference type="EMBL" id="QIS10536.1"/>
    </source>
</evidence>
<accession>A0A6G9YBV1</accession>
<keyword evidence="1" id="KW-0472">Membrane</keyword>
<feature type="transmembrane region" description="Helical" evidence="1">
    <location>
        <begin position="107"/>
        <end position="128"/>
    </location>
</feature>
<evidence type="ECO:0000256" key="1">
    <source>
        <dbReference type="SAM" id="Phobius"/>
    </source>
</evidence>
<gene>
    <name evidence="2" type="ORF">F5544_13235</name>
</gene>
<dbReference type="EMBL" id="CP046172">
    <property type="protein sequence ID" value="QIS10536.1"/>
    <property type="molecule type" value="Genomic_DNA"/>
</dbReference>
<organism evidence="2 3">
    <name type="scientific">Nocardia arthritidis</name>
    <dbReference type="NCBI Taxonomy" id="228602"/>
    <lineage>
        <taxon>Bacteria</taxon>
        <taxon>Bacillati</taxon>
        <taxon>Actinomycetota</taxon>
        <taxon>Actinomycetes</taxon>
        <taxon>Mycobacteriales</taxon>
        <taxon>Nocardiaceae</taxon>
        <taxon>Nocardia</taxon>
    </lineage>
</organism>
<dbReference type="AlphaFoldDB" id="A0A6G9YBV1"/>
<keyword evidence="1" id="KW-1133">Transmembrane helix</keyword>
<feature type="transmembrane region" description="Helical" evidence="1">
    <location>
        <begin position="68"/>
        <end position="87"/>
    </location>
</feature>
<name>A0A6G9YBV1_9NOCA</name>